<evidence type="ECO:0000256" key="1">
    <source>
        <dbReference type="ARBA" id="ARBA00022737"/>
    </source>
</evidence>
<feature type="repeat" description="TPR" evidence="3">
    <location>
        <begin position="79"/>
        <end position="112"/>
    </location>
</feature>
<keyword evidence="1" id="KW-0677">Repeat</keyword>
<feature type="region of interest" description="Disordered" evidence="4">
    <location>
        <begin position="283"/>
        <end position="320"/>
    </location>
</feature>
<keyword evidence="2 3" id="KW-0802">TPR repeat</keyword>
<dbReference type="Gene3D" id="1.25.40.1040">
    <property type="match status" value="2"/>
</dbReference>
<dbReference type="PANTHER" id="PTHR22767">
    <property type="entry name" value="N-TERMINAL ACETYLTRANSFERASE-RELATED"/>
    <property type="match status" value="1"/>
</dbReference>
<evidence type="ECO:0000256" key="3">
    <source>
        <dbReference type="PROSITE-ProRule" id="PRU00339"/>
    </source>
</evidence>
<reference evidence="5" key="1">
    <citation type="submission" date="2014-11" db="EMBL/GenBank/DDBJ databases">
        <authorList>
            <person name="Otto D Thomas"/>
            <person name="Naeem Raeece"/>
        </authorList>
    </citation>
    <scope>NUCLEOTIDE SEQUENCE</scope>
</reference>
<accession>A0A0G4I253</accession>
<dbReference type="PANTHER" id="PTHR22767:SF2">
    <property type="entry name" value="N(ALPHA)-ACETYLTRANSFERASE 15_16, ISOFORM A"/>
    <property type="match status" value="1"/>
</dbReference>
<organism evidence="5">
    <name type="scientific">Chromera velia CCMP2878</name>
    <dbReference type="NCBI Taxonomy" id="1169474"/>
    <lineage>
        <taxon>Eukaryota</taxon>
        <taxon>Sar</taxon>
        <taxon>Alveolata</taxon>
        <taxon>Colpodellida</taxon>
        <taxon>Chromeraceae</taxon>
        <taxon>Chromera</taxon>
    </lineage>
</organism>
<dbReference type="SUPFAM" id="SSF48452">
    <property type="entry name" value="TPR-like"/>
    <property type="match status" value="2"/>
</dbReference>
<proteinExistence type="predicted"/>
<dbReference type="InterPro" id="IPR019734">
    <property type="entry name" value="TPR_rpt"/>
</dbReference>
<gene>
    <name evidence="5" type="ORF">Cvel_1702</name>
</gene>
<protein>
    <submittedName>
        <fullName evidence="5">Uncharacterized protein</fullName>
    </submittedName>
</protein>
<dbReference type="AlphaFoldDB" id="A0A0G4I253"/>
<feature type="repeat" description="TPR" evidence="3">
    <location>
        <begin position="230"/>
        <end position="263"/>
    </location>
</feature>
<feature type="compositionally biased region" description="Basic and acidic residues" evidence="4">
    <location>
        <begin position="746"/>
        <end position="759"/>
    </location>
</feature>
<dbReference type="PIRSF" id="PIRSF000422">
    <property type="entry name" value="N-terminal-AcTrfase-A_aux_su"/>
    <property type="match status" value="1"/>
</dbReference>
<evidence type="ECO:0000256" key="4">
    <source>
        <dbReference type="SAM" id="MobiDB-lite"/>
    </source>
</evidence>
<name>A0A0G4I253_9ALVE</name>
<evidence type="ECO:0000256" key="2">
    <source>
        <dbReference type="ARBA" id="ARBA00022803"/>
    </source>
</evidence>
<dbReference type="GO" id="GO:0005737">
    <property type="term" value="C:cytoplasm"/>
    <property type="evidence" value="ECO:0007669"/>
    <property type="project" value="UniProtKB-ARBA"/>
</dbReference>
<feature type="compositionally biased region" description="Basic residues" evidence="4">
    <location>
        <begin position="735"/>
        <end position="745"/>
    </location>
</feature>
<dbReference type="PROSITE" id="PS50005">
    <property type="entry name" value="TPR"/>
    <property type="match status" value="2"/>
</dbReference>
<dbReference type="PhylomeDB" id="A0A0G4I253"/>
<dbReference type="InterPro" id="IPR011990">
    <property type="entry name" value="TPR-like_helical_dom_sf"/>
</dbReference>
<feature type="compositionally biased region" description="Gly residues" evidence="4">
    <location>
        <begin position="713"/>
        <end position="726"/>
    </location>
</feature>
<sequence length="1024" mass="113228">MNAQQLPSKEHGLYRSLVKCYEGKMYKKGIKHADAVLKKFPDHGETMVMKAMCLYCIPERKGEALDLAKKGLGKNINSSSNWHCVALLHKQEKNYPEALKAIRMAMMKDPENQNLMREWGSLQAQTRQMEGYWQARMQSLKTRTNLKWHWSSLALAAFLNSNSEMSVALCQSYESQFKLKGEKKEKDPAEAWEMSEMVAFHAFVLEEAGKYTEAVELLTGDTGELCLDFVTRHETLARLKMFLGETEAAAEHFRTLFKLNPENETYVLGQMACNPSFKRFFPPLPRPAEAPPAHHDGQPNGTAASSSSSSSSGSSGSGQRAHLQFFESNFHPGGRRPAALLQPPPYLIYGVTEPSSVPESSLWPRKAKEGWKRRWTPDGSGRLGFLSLPEFPLTPDESSSLSEFLRAIEKEQLPPGAKSETARRLKLVFQNGEAFKTNLDSFLRSGLRKGIPSLFAVVKSLYSPEKIPIVTEILEGYLSCLRAEERFSPDDTNGEAGGRELPIVLPFTLTLAAQHFDHIGETDKATKLISEAIEHTPTLPELYCVAGRIWKHAGAEVMASEYFEEARGLDLADKYVNSKSAAYLARKGDTEKAEATASLFPGDRKPNFHEMQTLWFENKIGRAEFRKGDRGRSLKQLCATLRHFEEFLEDQYDFHGYCLRRGAFISYVQALRMMDRIHSHRAFRHAAKFVVKIFLSLYAEKDAAARADAAGKAGAGQGEGENGGTGVAMSAAEKKKLKAQKKREAKKQEEEAQKAEAEARNAAAAGSKKEPVDTDPSGSKLLTKSAEEDLKETRKIAVKLQTTCGLDPNSHKTAYWAFSVEGEERPLLQLKSLVRLWELGGRRRLFYKLVPCFAHFCSTVSLEEAAGSNSSASSSSSLSGALRSLVLSQVSQISGAKVSSEADVRREGKRAAEDLKAAVVKSPEGAMTEIVAAMRARCAAGSRGASEEGALLEAAGKAVQGKTVTIKEAKRALAFLKETEGWKEAADKFLAACHKRFPHADAFRDPSDVLKIVRVTGGQELSED</sequence>
<dbReference type="VEuPathDB" id="CryptoDB:Cvel_1702"/>
<feature type="region of interest" description="Disordered" evidence="4">
    <location>
        <begin position="712"/>
        <end position="781"/>
    </location>
</feature>
<evidence type="ECO:0000313" key="5">
    <source>
        <dbReference type="EMBL" id="CEM51001.1"/>
    </source>
</evidence>
<dbReference type="SMART" id="SM00028">
    <property type="entry name" value="TPR"/>
    <property type="match status" value="4"/>
</dbReference>
<dbReference type="EMBL" id="CDMZ01004815">
    <property type="protein sequence ID" value="CEM51001.1"/>
    <property type="molecule type" value="Genomic_DNA"/>
</dbReference>
<dbReference type="Gene3D" id="1.25.40.1010">
    <property type="match status" value="1"/>
</dbReference>
<feature type="compositionally biased region" description="Low complexity" evidence="4">
    <location>
        <begin position="305"/>
        <end position="318"/>
    </location>
</feature>
<dbReference type="InterPro" id="IPR021183">
    <property type="entry name" value="NatA_aux_su"/>
</dbReference>
<dbReference type="Pfam" id="PF12569">
    <property type="entry name" value="NatA_aux_su"/>
    <property type="match status" value="2"/>
</dbReference>